<name>A0A199W300_ANACO</name>
<evidence type="ECO:0000256" key="1">
    <source>
        <dbReference type="ARBA" id="ARBA00006019"/>
    </source>
</evidence>
<dbReference type="EMBL" id="LSRQ01000332">
    <property type="protein sequence ID" value="OAY83578.1"/>
    <property type="molecule type" value="Genomic_DNA"/>
</dbReference>
<dbReference type="Gene3D" id="1.20.1310.10">
    <property type="entry name" value="Cullin Repeats"/>
    <property type="match status" value="1"/>
</dbReference>
<feature type="non-terminal residue" evidence="3">
    <location>
        <position position="245"/>
    </location>
</feature>
<comment type="similarity">
    <text evidence="1">Belongs to the cullin family.</text>
</comment>
<feature type="domain" description="Cullin N-terminal" evidence="2">
    <location>
        <begin position="36"/>
        <end position="118"/>
    </location>
</feature>
<accession>A0A199W300</accession>
<sequence length="245" mass="28189">MDESIGLEEGWEILEEGIAKAVASCAFRLGIQSFNYCEVIYDRYKSALEQIVTSMVLPSLMGKRNEFLLQELLRMWSNYQKMTIVTSEILAYLDRHYVPFSSRPPLKTVAAGCFFNLVRTYTSSGMSYKECLIMESERAARYLILSRDFQRHYFVQSGIGQGHVAAHLIDAALVEAFENAFRTKMTTIALRAMSPRNYPTWTPMIETEKQRNLRHMEMHLRLKRGMIIVHNTQPSDDSFTDVTGT</sequence>
<proteinExistence type="inferred from homology"/>
<dbReference type="SUPFAM" id="SSF74788">
    <property type="entry name" value="Cullin repeat-like"/>
    <property type="match status" value="1"/>
</dbReference>
<dbReference type="STRING" id="4615.A0A199W300"/>
<reference evidence="3 4" key="1">
    <citation type="journal article" date="2016" name="DNA Res.">
        <title>The draft genome of MD-2 pineapple using hybrid error correction of long reads.</title>
        <authorList>
            <person name="Redwan R.M."/>
            <person name="Saidin A."/>
            <person name="Kumar S.V."/>
        </authorList>
    </citation>
    <scope>NUCLEOTIDE SEQUENCE [LARGE SCALE GENOMIC DNA]</scope>
    <source>
        <strain evidence="4">cv. MD2</strain>
        <tissue evidence="3">Leaf</tissue>
    </source>
</reference>
<dbReference type="Pfam" id="PF00888">
    <property type="entry name" value="Cullin"/>
    <property type="match status" value="1"/>
</dbReference>
<organism evidence="3 4">
    <name type="scientific">Ananas comosus</name>
    <name type="common">Pineapple</name>
    <name type="synonym">Ananas ananas</name>
    <dbReference type="NCBI Taxonomy" id="4615"/>
    <lineage>
        <taxon>Eukaryota</taxon>
        <taxon>Viridiplantae</taxon>
        <taxon>Streptophyta</taxon>
        <taxon>Embryophyta</taxon>
        <taxon>Tracheophyta</taxon>
        <taxon>Spermatophyta</taxon>
        <taxon>Magnoliopsida</taxon>
        <taxon>Liliopsida</taxon>
        <taxon>Poales</taxon>
        <taxon>Bromeliaceae</taxon>
        <taxon>Bromelioideae</taxon>
        <taxon>Ananas</taxon>
    </lineage>
</organism>
<gene>
    <name evidence="3" type="ORF">ACMD2_04778</name>
</gene>
<evidence type="ECO:0000259" key="2">
    <source>
        <dbReference type="Pfam" id="PF00888"/>
    </source>
</evidence>
<dbReference type="Proteomes" id="UP000092600">
    <property type="component" value="Unassembled WGS sequence"/>
</dbReference>
<dbReference type="InterPro" id="IPR016159">
    <property type="entry name" value="Cullin_repeat-like_dom_sf"/>
</dbReference>
<comment type="caution">
    <text evidence="3">The sequence shown here is derived from an EMBL/GenBank/DDBJ whole genome shotgun (WGS) entry which is preliminary data.</text>
</comment>
<dbReference type="GO" id="GO:0006511">
    <property type="term" value="P:ubiquitin-dependent protein catabolic process"/>
    <property type="evidence" value="ECO:0007669"/>
    <property type="project" value="InterPro"/>
</dbReference>
<protein>
    <submittedName>
        <fullName evidence="3">Cullin-1</fullName>
    </submittedName>
</protein>
<evidence type="ECO:0000313" key="4">
    <source>
        <dbReference type="Proteomes" id="UP000092600"/>
    </source>
</evidence>
<dbReference type="InterPro" id="IPR001373">
    <property type="entry name" value="Cullin_N"/>
</dbReference>
<evidence type="ECO:0000313" key="3">
    <source>
        <dbReference type="EMBL" id="OAY83578.1"/>
    </source>
</evidence>
<dbReference type="AlphaFoldDB" id="A0A199W300"/>
<dbReference type="GO" id="GO:0031625">
    <property type="term" value="F:ubiquitin protein ligase binding"/>
    <property type="evidence" value="ECO:0007669"/>
    <property type="project" value="InterPro"/>
</dbReference>